<dbReference type="PANTHER" id="PTHR43792:SF9">
    <property type="entry name" value="RIBOSOMAL-PROTEIN-ALANINE ACETYLTRANSFERASE"/>
    <property type="match status" value="1"/>
</dbReference>
<dbReference type="Proteomes" id="UP001596990">
    <property type="component" value="Unassembled WGS sequence"/>
</dbReference>
<organism evidence="2 3">
    <name type="scientific">Thalassobacillus hwangdonensis</name>
    <dbReference type="NCBI Taxonomy" id="546108"/>
    <lineage>
        <taxon>Bacteria</taxon>
        <taxon>Bacillati</taxon>
        <taxon>Bacillota</taxon>
        <taxon>Bacilli</taxon>
        <taxon>Bacillales</taxon>
        <taxon>Bacillaceae</taxon>
        <taxon>Thalassobacillus</taxon>
    </lineage>
</organism>
<dbReference type="SUPFAM" id="SSF55729">
    <property type="entry name" value="Acyl-CoA N-acyltransferases (Nat)"/>
    <property type="match status" value="1"/>
</dbReference>
<evidence type="ECO:0000313" key="3">
    <source>
        <dbReference type="Proteomes" id="UP001596990"/>
    </source>
</evidence>
<dbReference type="GO" id="GO:0016746">
    <property type="term" value="F:acyltransferase activity"/>
    <property type="evidence" value="ECO:0007669"/>
    <property type="project" value="UniProtKB-KW"/>
</dbReference>
<keyword evidence="2" id="KW-0808">Transferase</keyword>
<dbReference type="Gene3D" id="3.40.630.30">
    <property type="match status" value="1"/>
</dbReference>
<comment type="caution">
    <text evidence="2">The sequence shown here is derived from an EMBL/GenBank/DDBJ whole genome shotgun (WGS) entry which is preliminary data.</text>
</comment>
<dbReference type="InterPro" id="IPR016181">
    <property type="entry name" value="Acyl_CoA_acyltransferase"/>
</dbReference>
<keyword evidence="2" id="KW-0012">Acyltransferase</keyword>
<dbReference type="EMBL" id="JBHTKL010000005">
    <property type="protein sequence ID" value="MFD1019551.1"/>
    <property type="molecule type" value="Genomic_DNA"/>
</dbReference>
<evidence type="ECO:0000313" key="2">
    <source>
        <dbReference type="EMBL" id="MFD1019551.1"/>
    </source>
</evidence>
<dbReference type="RefSeq" id="WP_386059625.1">
    <property type="nucleotide sequence ID" value="NZ_JBHTKL010000005.1"/>
</dbReference>
<reference evidence="3" key="1">
    <citation type="journal article" date="2019" name="Int. J. Syst. Evol. Microbiol.">
        <title>The Global Catalogue of Microorganisms (GCM) 10K type strain sequencing project: providing services to taxonomists for standard genome sequencing and annotation.</title>
        <authorList>
            <consortium name="The Broad Institute Genomics Platform"/>
            <consortium name="The Broad Institute Genome Sequencing Center for Infectious Disease"/>
            <person name="Wu L."/>
            <person name="Ma J."/>
        </authorList>
    </citation>
    <scope>NUCLEOTIDE SEQUENCE [LARGE SCALE GENOMIC DNA]</scope>
    <source>
        <strain evidence="3">CCUG 56607</strain>
    </source>
</reference>
<sequence length="185" mass="21152">MLKELEKLAKLETKNLTLRKINKQDIDDIFYYGSNPSVSKRVSWETHQTKEDTEQFIEAVLDGYSQNNKALWGMELKSTGKLIGTIDFVTINYKHNNAEVGYVLSEDYWGNGLTTEATKKIVEVGFTELGLVRIQARCFVENIGSQRVMEKVGMSFEGLIRKGMFAKGEYQDLKLYSILVEEFQG</sequence>
<feature type="domain" description="N-acetyltransferase" evidence="1">
    <location>
        <begin position="16"/>
        <end position="174"/>
    </location>
</feature>
<proteinExistence type="predicted"/>
<protein>
    <submittedName>
        <fullName evidence="2">GNAT family N-acetyltransferase</fullName>
        <ecNumber evidence="2">2.3.-.-</ecNumber>
    </submittedName>
</protein>
<evidence type="ECO:0000259" key="1">
    <source>
        <dbReference type="PROSITE" id="PS51186"/>
    </source>
</evidence>
<accession>A0ABW3L2E8</accession>
<dbReference type="PANTHER" id="PTHR43792">
    <property type="entry name" value="GNAT FAMILY, PUTATIVE (AFU_ORTHOLOGUE AFUA_3G00765)-RELATED-RELATED"/>
    <property type="match status" value="1"/>
</dbReference>
<dbReference type="InterPro" id="IPR051531">
    <property type="entry name" value="N-acetyltransferase"/>
</dbReference>
<dbReference type="Pfam" id="PF13302">
    <property type="entry name" value="Acetyltransf_3"/>
    <property type="match status" value="1"/>
</dbReference>
<dbReference type="EC" id="2.3.-.-" evidence="2"/>
<dbReference type="InterPro" id="IPR000182">
    <property type="entry name" value="GNAT_dom"/>
</dbReference>
<name>A0ABW3L2E8_9BACI</name>
<dbReference type="PROSITE" id="PS51186">
    <property type="entry name" value="GNAT"/>
    <property type="match status" value="1"/>
</dbReference>
<gene>
    <name evidence="2" type="ORF">ACFQ2J_10245</name>
</gene>
<keyword evidence="3" id="KW-1185">Reference proteome</keyword>